<dbReference type="EMBL" id="CAJOAX010002584">
    <property type="protein sequence ID" value="CAF3806357.1"/>
    <property type="molecule type" value="Genomic_DNA"/>
</dbReference>
<reference evidence="2" key="1">
    <citation type="submission" date="2021-02" db="EMBL/GenBank/DDBJ databases">
        <authorList>
            <person name="Nowell W R."/>
        </authorList>
    </citation>
    <scope>NUCLEOTIDE SEQUENCE</scope>
</reference>
<dbReference type="Proteomes" id="UP000663823">
    <property type="component" value="Unassembled WGS sequence"/>
</dbReference>
<evidence type="ECO:0000313" key="1">
    <source>
        <dbReference type="EMBL" id="CAF0796764.1"/>
    </source>
</evidence>
<comment type="caution">
    <text evidence="2">The sequence shown here is derived from an EMBL/GenBank/DDBJ whole genome shotgun (WGS) entry which is preliminary data.</text>
</comment>
<dbReference type="EMBL" id="CAJOBE010007436">
    <property type="protein sequence ID" value="CAF4036020.1"/>
    <property type="molecule type" value="Genomic_DNA"/>
</dbReference>
<evidence type="ECO:0000313" key="3">
    <source>
        <dbReference type="EMBL" id="CAF3806357.1"/>
    </source>
</evidence>
<dbReference type="AlphaFoldDB" id="A0A813UJR2"/>
<proteinExistence type="predicted"/>
<organism evidence="2 5">
    <name type="scientific">Rotaria sordida</name>
    <dbReference type="NCBI Taxonomy" id="392033"/>
    <lineage>
        <taxon>Eukaryota</taxon>
        <taxon>Metazoa</taxon>
        <taxon>Spiralia</taxon>
        <taxon>Gnathifera</taxon>
        <taxon>Rotifera</taxon>
        <taxon>Eurotatoria</taxon>
        <taxon>Bdelloidea</taxon>
        <taxon>Philodinida</taxon>
        <taxon>Philodinidae</taxon>
        <taxon>Rotaria</taxon>
    </lineage>
</organism>
<protein>
    <submittedName>
        <fullName evidence="2">Uncharacterized protein</fullName>
    </submittedName>
</protein>
<dbReference type="Proteomes" id="UP000663889">
    <property type="component" value="Unassembled WGS sequence"/>
</dbReference>
<dbReference type="EMBL" id="CAJNOU010000036">
    <property type="protein sequence ID" value="CAF0824656.1"/>
    <property type="molecule type" value="Genomic_DNA"/>
</dbReference>
<evidence type="ECO:0000313" key="4">
    <source>
        <dbReference type="EMBL" id="CAF4036020.1"/>
    </source>
</evidence>
<dbReference type="Proteomes" id="UP000663874">
    <property type="component" value="Unassembled WGS sequence"/>
</dbReference>
<dbReference type="Proteomes" id="UP000663882">
    <property type="component" value="Unassembled WGS sequence"/>
</dbReference>
<evidence type="ECO:0000313" key="5">
    <source>
        <dbReference type="Proteomes" id="UP000663889"/>
    </source>
</evidence>
<evidence type="ECO:0000313" key="2">
    <source>
        <dbReference type="EMBL" id="CAF0824656.1"/>
    </source>
</evidence>
<dbReference type="EMBL" id="CAJNOO010000091">
    <property type="protein sequence ID" value="CAF0796764.1"/>
    <property type="molecule type" value="Genomic_DNA"/>
</dbReference>
<name>A0A813UJR2_9BILA</name>
<accession>A0A813UJR2</accession>
<sequence length="118" mass="14162">MKILQELNAKLTTQAREILLNLHNYYYHNKFNARDKKVDVDKILQLAQLYLNYVTPEKLPVYQGLFEKILMAPKEYQKEYFKQIIEYANKCAKGENYNIQAELRRFFDDDDDDDADDE</sequence>
<gene>
    <name evidence="4" type="ORF">FNK824_LOCUS27909</name>
    <name evidence="3" type="ORF">OTI717_LOCUS18572</name>
    <name evidence="1" type="ORF">RFH988_LOCUS3709</name>
    <name evidence="2" type="ORF">SEV965_LOCUS1800</name>
</gene>